<feature type="signal peptide" evidence="1">
    <location>
        <begin position="1"/>
        <end position="20"/>
    </location>
</feature>
<keyword evidence="3" id="KW-1185">Reference proteome</keyword>
<dbReference type="AlphaFoldDB" id="A0AAU9E0N1"/>
<sequence length="392" mass="44430">MKKKLIVAILFFSFALISFGEENFDFIGLDINSSQSGYNEEKSNWEISGSLRNTNIVEIEKSGKINLSELKLYSELKKKDLFISLETLFDNRKNPSLDLKELYYDYVNDVFSIRIGRQIIEWGVVDGAQIVDIINPVNLVSGYSFEYNDLKVPVNAIKVDILKNSSELNFIIIPVSPVSNLEIDNQKYNVITPSVNLKNIEVGVKYKKYLGTTEISLMAFKGINDFPIYDKINKKVTFGKEKMLGMDFSKKIGSMVLRGETGYFFEKSFEKVGLNGSNGAIEKDYIGYALVCEFNFGNSLGGSLAFGGDRIFNYNDSISRKKEEPFLISSFSKTIFNDLLTMSMSGYINLSSEVWEITPMVKYSINDNINFETGISIKQENTKLSLKTTYNF</sequence>
<accession>A0AAU9E0N1</accession>
<evidence type="ECO:0000313" key="3">
    <source>
        <dbReference type="Proteomes" id="UP001321582"/>
    </source>
</evidence>
<organism evidence="2 3">
    <name type="scientific">Haliovirga abyssi</name>
    <dbReference type="NCBI Taxonomy" id="2996794"/>
    <lineage>
        <taxon>Bacteria</taxon>
        <taxon>Fusobacteriati</taxon>
        <taxon>Fusobacteriota</taxon>
        <taxon>Fusobacteriia</taxon>
        <taxon>Fusobacteriales</taxon>
        <taxon>Haliovirgaceae</taxon>
        <taxon>Haliovirga</taxon>
    </lineage>
</organism>
<gene>
    <name evidence="2" type="ORF">HLVA_20390</name>
</gene>
<evidence type="ECO:0000313" key="2">
    <source>
        <dbReference type="EMBL" id="BDU51470.1"/>
    </source>
</evidence>
<reference evidence="2 3" key="1">
    <citation type="submission" date="2022-11" db="EMBL/GenBank/DDBJ databases">
        <title>Haliovirga abyssi gen. nov., sp. nov., a mesophilic fermentative bacterium isolated from the Iheya North hydrothermal field and the proposal of Haliovirgaceae fam. nov.</title>
        <authorList>
            <person name="Miyazaki U."/>
            <person name="Tame A."/>
            <person name="Miyazaki J."/>
            <person name="Takai K."/>
            <person name="Sawayama S."/>
            <person name="Kitajima M."/>
            <person name="Okamoto A."/>
            <person name="Nakagawa S."/>
        </authorList>
    </citation>
    <scope>NUCLEOTIDE SEQUENCE [LARGE SCALE GENOMIC DNA]</scope>
    <source>
        <strain evidence="2 3">IC12</strain>
    </source>
</reference>
<dbReference type="KEGG" id="haby:HLVA_20390"/>
<dbReference type="EMBL" id="AP027059">
    <property type="protein sequence ID" value="BDU51470.1"/>
    <property type="molecule type" value="Genomic_DNA"/>
</dbReference>
<protein>
    <submittedName>
        <fullName evidence="2">Uncharacterized protein</fullName>
    </submittedName>
</protein>
<dbReference type="Proteomes" id="UP001321582">
    <property type="component" value="Chromosome"/>
</dbReference>
<proteinExistence type="predicted"/>
<feature type="chain" id="PRO_5043874313" evidence="1">
    <location>
        <begin position="21"/>
        <end position="392"/>
    </location>
</feature>
<keyword evidence="1" id="KW-0732">Signal</keyword>
<evidence type="ECO:0000256" key="1">
    <source>
        <dbReference type="SAM" id="SignalP"/>
    </source>
</evidence>
<dbReference type="RefSeq" id="WP_307904360.1">
    <property type="nucleotide sequence ID" value="NZ_AP027059.1"/>
</dbReference>
<name>A0AAU9E0N1_9FUSO</name>